<feature type="transmembrane region" description="Helical" evidence="7">
    <location>
        <begin position="73"/>
        <end position="91"/>
    </location>
</feature>
<feature type="transmembrane region" description="Helical" evidence="7">
    <location>
        <begin position="399"/>
        <end position="420"/>
    </location>
</feature>
<dbReference type="PROSITE" id="PS50850">
    <property type="entry name" value="MFS"/>
    <property type="match status" value="1"/>
</dbReference>
<evidence type="ECO:0000256" key="3">
    <source>
        <dbReference type="ARBA" id="ARBA00022692"/>
    </source>
</evidence>
<evidence type="ECO:0000313" key="9">
    <source>
        <dbReference type="EMBL" id="MFC5911376.1"/>
    </source>
</evidence>
<keyword evidence="5 7" id="KW-0472">Membrane</keyword>
<keyword evidence="2" id="KW-0813">Transport</keyword>
<evidence type="ECO:0000256" key="6">
    <source>
        <dbReference type="ARBA" id="ARBA00023251"/>
    </source>
</evidence>
<feature type="transmembrane region" description="Helical" evidence="7">
    <location>
        <begin position="426"/>
        <end position="448"/>
    </location>
</feature>
<dbReference type="InterPro" id="IPR011701">
    <property type="entry name" value="MFS"/>
</dbReference>
<evidence type="ECO:0000256" key="1">
    <source>
        <dbReference type="ARBA" id="ARBA00004651"/>
    </source>
</evidence>
<keyword evidence="4 7" id="KW-1133">Transmembrane helix</keyword>
<feature type="transmembrane region" description="Helical" evidence="7">
    <location>
        <begin position="161"/>
        <end position="181"/>
    </location>
</feature>
<feature type="transmembrane region" description="Helical" evidence="7">
    <location>
        <begin position="252"/>
        <end position="274"/>
    </location>
</feature>
<sequence length="467" mass="47093">MVRPARVVALLVLLEFASGLLQGGFPVLLPGLADRLHLSAGDQSLATGIEFLVSGMAVPLTSRLGDLQGHRRWLRITLALTVLGCTLTALADSLAVLLAGRVLAGFLSCWLPLEFAIVRDRVGEERSGRVIGQLVGTLTLGSILGAVAVGQAGSSASALRLVLWVLAVLPLLGLALAWRGVPDSRVRATGRLDWLGAGLLSLGLSLLFACLGGLGLGAPGTAGLLAGAAVLLVLFVRQELRSATPLVDLRVLAGRATAPVFVLSFLLGCVLYGAQAPTRSFQAAVPAQAGYGLGADSRLLGLLTLPSVLGALLGAVTADRLGRRFGARRVLAASFALAAAGYGCIALRHSSAAGFVPTGLLAGYGGGLGLALLPALLIQRLPAEQTGIGTGVYNTLKTLAGAVTGAAGAALLDAELLRAGVPDEGAYVAVWGACALLSAVGVPVALALRGAGRGGGDRVPAEVVQLG</sequence>
<accession>A0ABW1GD44</accession>
<reference evidence="10" key="1">
    <citation type="journal article" date="2019" name="Int. J. Syst. Evol. Microbiol.">
        <title>The Global Catalogue of Microorganisms (GCM) 10K type strain sequencing project: providing services to taxonomists for standard genome sequencing and annotation.</title>
        <authorList>
            <consortium name="The Broad Institute Genomics Platform"/>
            <consortium name="The Broad Institute Genome Sequencing Center for Infectious Disease"/>
            <person name="Wu L."/>
            <person name="Ma J."/>
        </authorList>
    </citation>
    <scope>NUCLEOTIDE SEQUENCE [LARGE SCALE GENOMIC DNA]</scope>
    <source>
        <strain evidence="10">JCM 4816</strain>
    </source>
</reference>
<organism evidence="9 10">
    <name type="scientific">Streptacidiphilus monticola</name>
    <dbReference type="NCBI Taxonomy" id="2161674"/>
    <lineage>
        <taxon>Bacteria</taxon>
        <taxon>Bacillati</taxon>
        <taxon>Actinomycetota</taxon>
        <taxon>Actinomycetes</taxon>
        <taxon>Kitasatosporales</taxon>
        <taxon>Streptomycetaceae</taxon>
        <taxon>Streptacidiphilus</taxon>
    </lineage>
</organism>
<feature type="transmembrane region" description="Helical" evidence="7">
    <location>
        <begin position="299"/>
        <end position="318"/>
    </location>
</feature>
<evidence type="ECO:0000313" key="10">
    <source>
        <dbReference type="Proteomes" id="UP001596174"/>
    </source>
</evidence>
<evidence type="ECO:0000256" key="7">
    <source>
        <dbReference type="SAM" id="Phobius"/>
    </source>
</evidence>
<feature type="transmembrane region" description="Helical" evidence="7">
    <location>
        <begin position="355"/>
        <end position="378"/>
    </location>
</feature>
<feature type="transmembrane region" description="Helical" evidence="7">
    <location>
        <begin position="330"/>
        <end position="349"/>
    </location>
</feature>
<evidence type="ECO:0000256" key="2">
    <source>
        <dbReference type="ARBA" id="ARBA00022448"/>
    </source>
</evidence>
<proteinExistence type="predicted"/>
<comment type="caution">
    <text evidence="9">The sequence shown here is derived from an EMBL/GenBank/DDBJ whole genome shotgun (WGS) entry which is preliminary data.</text>
</comment>
<gene>
    <name evidence="9" type="ORF">ACFP3V_29755</name>
</gene>
<dbReference type="RefSeq" id="WP_380590225.1">
    <property type="nucleotide sequence ID" value="NZ_JBHSQJ010000157.1"/>
</dbReference>
<feature type="transmembrane region" description="Helical" evidence="7">
    <location>
        <begin position="43"/>
        <end position="61"/>
    </location>
</feature>
<feature type="transmembrane region" description="Helical" evidence="7">
    <location>
        <begin position="193"/>
        <end position="216"/>
    </location>
</feature>
<dbReference type="PANTHER" id="PTHR42718">
    <property type="entry name" value="MAJOR FACILITATOR SUPERFAMILY MULTIDRUG TRANSPORTER MFSC"/>
    <property type="match status" value="1"/>
</dbReference>
<evidence type="ECO:0000256" key="4">
    <source>
        <dbReference type="ARBA" id="ARBA00022989"/>
    </source>
</evidence>
<dbReference type="InterPro" id="IPR036259">
    <property type="entry name" value="MFS_trans_sf"/>
</dbReference>
<keyword evidence="6" id="KW-0046">Antibiotic resistance</keyword>
<feature type="transmembrane region" description="Helical" evidence="7">
    <location>
        <begin position="222"/>
        <end position="240"/>
    </location>
</feature>
<dbReference type="Pfam" id="PF07690">
    <property type="entry name" value="MFS_1"/>
    <property type="match status" value="1"/>
</dbReference>
<keyword evidence="10" id="KW-1185">Reference proteome</keyword>
<comment type="subcellular location">
    <subcellularLocation>
        <location evidence="1">Cell membrane</location>
        <topology evidence="1">Multi-pass membrane protein</topology>
    </subcellularLocation>
</comment>
<dbReference type="SUPFAM" id="SSF103473">
    <property type="entry name" value="MFS general substrate transporter"/>
    <property type="match status" value="1"/>
</dbReference>
<evidence type="ECO:0000259" key="8">
    <source>
        <dbReference type="PROSITE" id="PS50850"/>
    </source>
</evidence>
<dbReference type="Proteomes" id="UP001596174">
    <property type="component" value="Unassembled WGS sequence"/>
</dbReference>
<protein>
    <submittedName>
        <fullName evidence="9">MFS transporter</fullName>
    </submittedName>
</protein>
<evidence type="ECO:0000256" key="5">
    <source>
        <dbReference type="ARBA" id="ARBA00023136"/>
    </source>
</evidence>
<dbReference type="EMBL" id="JBHSQJ010000157">
    <property type="protein sequence ID" value="MFC5911376.1"/>
    <property type="molecule type" value="Genomic_DNA"/>
</dbReference>
<name>A0ABW1GD44_9ACTN</name>
<dbReference type="PANTHER" id="PTHR42718:SF9">
    <property type="entry name" value="MAJOR FACILITATOR SUPERFAMILY MULTIDRUG TRANSPORTER MFSC"/>
    <property type="match status" value="1"/>
</dbReference>
<keyword evidence="3 7" id="KW-0812">Transmembrane</keyword>
<feature type="transmembrane region" description="Helical" evidence="7">
    <location>
        <begin position="130"/>
        <end position="149"/>
    </location>
</feature>
<feature type="transmembrane region" description="Helical" evidence="7">
    <location>
        <begin position="97"/>
        <end position="118"/>
    </location>
</feature>
<feature type="domain" description="Major facilitator superfamily (MFS) profile" evidence="8">
    <location>
        <begin position="7"/>
        <end position="453"/>
    </location>
</feature>
<dbReference type="InterPro" id="IPR020846">
    <property type="entry name" value="MFS_dom"/>
</dbReference>
<dbReference type="Gene3D" id="1.20.1250.20">
    <property type="entry name" value="MFS general substrate transporter like domains"/>
    <property type="match status" value="2"/>
</dbReference>